<evidence type="ECO:0000256" key="1">
    <source>
        <dbReference type="ARBA" id="ARBA00022553"/>
    </source>
</evidence>
<protein>
    <recommendedName>
        <fullName evidence="2">Response regulatory domain-containing protein</fullName>
    </recommendedName>
</protein>
<dbReference type="InterPro" id="IPR011006">
    <property type="entry name" value="CheY-like_superfamily"/>
</dbReference>
<dbReference type="PROSITE" id="PS50110">
    <property type="entry name" value="RESPONSE_REGULATORY"/>
    <property type="match status" value="1"/>
</dbReference>
<keyword evidence="1" id="KW-0597">Phosphoprotein</keyword>
<gene>
    <name evidence="3" type="ORF">MNBD_GAMMA19-835</name>
</gene>
<dbReference type="InterPro" id="IPR001789">
    <property type="entry name" value="Sig_transdc_resp-reg_receiver"/>
</dbReference>
<dbReference type="GO" id="GO:0000160">
    <property type="term" value="P:phosphorelay signal transduction system"/>
    <property type="evidence" value="ECO:0007669"/>
    <property type="project" value="InterPro"/>
</dbReference>
<dbReference type="EMBL" id="UOFV01000031">
    <property type="protein sequence ID" value="VAW94711.1"/>
    <property type="molecule type" value="Genomic_DNA"/>
</dbReference>
<feature type="domain" description="Response regulatory" evidence="2">
    <location>
        <begin position="2"/>
        <end position="116"/>
    </location>
</feature>
<organism evidence="3">
    <name type="scientific">hydrothermal vent metagenome</name>
    <dbReference type="NCBI Taxonomy" id="652676"/>
    <lineage>
        <taxon>unclassified sequences</taxon>
        <taxon>metagenomes</taxon>
        <taxon>ecological metagenomes</taxon>
    </lineage>
</organism>
<sequence length="236" mass="26767">MKILVAEDNLVTRRIHQEQLTAWGYDFDLAVNGEEAVDYVWKNRGSYDLCLTDVNMPVMNGIEAIRAIRQGAYYLPIIACSSNPDYKTCCLEAGADAFLVKPLGSVALKEKLEAFSVKQIVLYQEGESLSLYRVGPADSRELNELIMLDKKEVTKVTVVDVSFRFLAHKCARDKLLGDFSRGDSVFTEVLDRTRREPGMVQIHASKIWMRKSSLTPEAFAKLVKVEDEMMKKYEEP</sequence>
<name>A0A3B0ZSP2_9ZZZZ</name>
<dbReference type="PANTHER" id="PTHR45339:SF3">
    <property type="entry name" value="HISTIDINE KINASE"/>
    <property type="match status" value="1"/>
</dbReference>
<dbReference type="Pfam" id="PF00072">
    <property type="entry name" value="Response_reg"/>
    <property type="match status" value="1"/>
</dbReference>
<proteinExistence type="predicted"/>
<dbReference type="Gene3D" id="3.40.50.2300">
    <property type="match status" value="1"/>
</dbReference>
<reference evidence="3" key="1">
    <citation type="submission" date="2018-06" db="EMBL/GenBank/DDBJ databases">
        <authorList>
            <person name="Zhirakovskaya E."/>
        </authorList>
    </citation>
    <scope>NUCLEOTIDE SEQUENCE</scope>
</reference>
<dbReference type="CDD" id="cd17546">
    <property type="entry name" value="REC_hyHK_CKI1_RcsC-like"/>
    <property type="match status" value="1"/>
</dbReference>
<dbReference type="PANTHER" id="PTHR45339">
    <property type="entry name" value="HYBRID SIGNAL TRANSDUCTION HISTIDINE KINASE J"/>
    <property type="match status" value="1"/>
</dbReference>
<evidence type="ECO:0000313" key="3">
    <source>
        <dbReference type="EMBL" id="VAW94711.1"/>
    </source>
</evidence>
<dbReference type="SMART" id="SM00448">
    <property type="entry name" value="REC"/>
    <property type="match status" value="1"/>
</dbReference>
<evidence type="ECO:0000259" key="2">
    <source>
        <dbReference type="PROSITE" id="PS50110"/>
    </source>
</evidence>
<dbReference type="AlphaFoldDB" id="A0A3B0ZSP2"/>
<accession>A0A3B0ZSP2</accession>
<dbReference type="SUPFAM" id="SSF52172">
    <property type="entry name" value="CheY-like"/>
    <property type="match status" value="1"/>
</dbReference>